<dbReference type="SUPFAM" id="SSF81901">
    <property type="entry name" value="HCP-like"/>
    <property type="match status" value="2"/>
</dbReference>
<dbReference type="InterPro" id="IPR052945">
    <property type="entry name" value="Mitotic_Regulator"/>
</dbReference>
<dbReference type="PANTHER" id="PTHR43628">
    <property type="entry name" value="ACTIVATOR OF C KINASE PROTEIN 1-RELATED"/>
    <property type="match status" value="1"/>
</dbReference>
<accession>A0AAD5SJ71</accession>
<feature type="compositionally biased region" description="Low complexity" evidence="1">
    <location>
        <begin position="273"/>
        <end position="286"/>
    </location>
</feature>
<dbReference type="Proteomes" id="UP001212841">
    <property type="component" value="Unassembled WGS sequence"/>
</dbReference>
<name>A0AAD5SJ71_9FUNG</name>
<sequence>MAQQSAITKPGSLSRTNSSKEATGDNRWNDRPDTFSAAGTVGSSDGHDDDDEGDEEYGSDEEDSDDDKRRLNTPSSSDVGRSFPDKPLHTRPGRFSLPPNAVMSNLLVDPRVDPLPSPIPPAPSEIDQNDALQLGIYHHEQNNLAVSAHYLSIAARVDHPVGLYLFAMALRHGWGCKVDQAAAVKLFERSANIALTSLPLLEANGRPWSMYGSISGSSFGHDGGVSPLLPPTPPWVDRRGSNGSYTSLFKLPASLSNPSTDDGTPIPELQSMTLGTSSSNRTSLSSYPAGMPARPLSPTRIPGGLQRTPTTSSQVSTPSPRHILNPIIAQNSPLPTTPSTPNSPIFSPLSTPTLDRRNLYQTELALARTFLPLPVYELGMSYSQGWGVPRSKPYALYYFQLAAQLGDPDAQAEIGYAYLRGDGVKRNKYRAARWLREAEKQGKKFVGESWIWKRKYDEGFAGEDGEGPTKKERRKLEKEERRSRKKMKAAGKRESKRHSMKKIEE</sequence>
<dbReference type="SMART" id="SM00671">
    <property type="entry name" value="SEL1"/>
    <property type="match status" value="3"/>
</dbReference>
<evidence type="ECO:0000256" key="1">
    <source>
        <dbReference type="SAM" id="MobiDB-lite"/>
    </source>
</evidence>
<dbReference type="Gene3D" id="1.25.40.10">
    <property type="entry name" value="Tetratricopeptide repeat domain"/>
    <property type="match status" value="2"/>
</dbReference>
<feature type="compositionally biased region" description="Acidic residues" evidence="1">
    <location>
        <begin position="47"/>
        <end position="65"/>
    </location>
</feature>
<feature type="region of interest" description="Disordered" evidence="1">
    <location>
        <begin position="1"/>
        <end position="97"/>
    </location>
</feature>
<reference evidence="2" key="1">
    <citation type="submission" date="2020-05" db="EMBL/GenBank/DDBJ databases">
        <title>Phylogenomic resolution of chytrid fungi.</title>
        <authorList>
            <person name="Stajich J.E."/>
            <person name="Amses K."/>
            <person name="Simmons R."/>
            <person name="Seto K."/>
            <person name="Myers J."/>
            <person name="Bonds A."/>
            <person name="Quandt C.A."/>
            <person name="Barry K."/>
            <person name="Liu P."/>
            <person name="Grigoriev I."/>
            <person name="Longcore J.E."/>
            <person name="James T.Y."/>
        </authorList>
    </citation>
    <scope>NUCLEOTIDE SEQUENCE</scope>
    <source>
        <strain evidence="2">JEL0318</strain>
    </source>
</reference>
<protein>
    <recommendedName>
        <fullName evidence="4">HCP-like protein</fullName>
    </recommendedName>
</protein>
<evidence type="ECO:0008006" key="4">
    <source>
        <dbReference type="Google" id="ProtNLM"/>
    </source>
</evidence>
<organism evidence="2 3">
    <name type="scientific">Rhizophlyctis rosea</name>
    <dbReference type="NCBI Taxonomy" id="64517"/>
    <lineage>
        <taxon>Eukaryota</taxon>
        <taxon>Fungi</taxon>
        <taxon>Fungi incertae sedis</taxon>
        <taxon>Chytridiomycota</taxon>
        <taxon>Chytridiomycota incertae sedis</taxon>
        <taxon>Chytridiomycetes</taxon>
        <taxon>Rhizophlyctidales</taxon>
        <taxon>Rhizophlyctidaceae</taxon>
        <taxon>Rhizophlyctis</taxon>
    </lineage>
</organism>
<dbReference type="GO" id="GO:0032153">
    <property type="term" value="C:cell division site"/>
    <property type="evidence" value="ECO:0007669"/>
    <property type="project" value="TreeGrafter"/>
</dbReference>
<proteinExistence type="predicted"/>
<evidence type="ECO:0000313" key="3">
    <source>
        <dbReference type="Proteomes" id="UP001212841"/>
    </source>
</evidence>
<feature type="compositionally biased region" description="Polar residues" evidence="1">
    <location>
        <begin position="1"/>
        <end position="21"/>
    </location>
</feature>
<dbReference type="GO" id="GO:0010972">
    <property type="term" value="P:negative regulation of G2/M transition of mitotic cell cycle"/>
    <property type="evidence" value="ECO:0007669"/>
    <property type="project" value="TreeGrafter"/>
</dbReference>
<dbReference type="InterPro" id="IPR011990">
    <property type="entry name" value="TPR-like_helical_dom_sf"/>
</dbReference>
<gene>
    <name evidence="2" type="ORF">HK097_005540</name>
</gene>
<feature type="region of interest" description="Disordered" evidence="1">
    <location>
        <begin position="459"/>
        <end position="505"/>
    </location>
</feature>
<dbReference type="PANTHER" id="PTHR43628:SF1">
    <property type="entry name" value="CHITIN SYNTHASE REGULATORY FACTOR 2-RELATED"/>
    <property type="match status" value="1"/>
</dbReference>
<feature type="compositionally biased region" description="Basic residues" evidence="1">
    <location>
        <begin position="483"/>
        <end position="505"/>
    </location>
</feature>
<feature type="region of interest" description="Disordered" evidence="1">
    <location>
        <begin position="254"/>
        <end position="319"/>
    </location>
</feature>
<keyword evidence="3" id="KW-1185">Reference proteome</keyword>
<feature type="compositionally biased region" description="Basic and acidic residues" evidence="1">
    <location>
        <begin position="467"/>
        <end position="482"/>
    </location>
</feature>
<comment type="caution">
    <text evidence="2">The sequence shown here is derived from an EMBL/GenBank/DDBJ whole genome shotgun (WGS) entry which is preliminary data.</text>
</comment>
<dbReference type="AlphaFoldDB" id="A0AAD5SJ71"/>
<feature type="compositionally biased region" description="Low complexity" evidence="1">
    <location>
        <begin position="308"/>
        <end position="319"/>
    </location>
</feature>
<feature type="compositionally biased region" description="Basic and acidic residues" evidence="1">
    <location>
        <begin position="22"/>
        <end position="33"/>
    </location>
</feature>
<dbReference type="InterPro" id="IPR006597">
    <property type="entry name" value="Sel1-like"/>
</dbReference>
<evidence type="ECO:0000313" key="2">
    <source>
        <dbReference type="EMBL" id="KAJ3056616.1"/>
    </source>
</evidence>
<dbReference type="EMBL" id="JADGJD010000026">
    <property type="protein sequence ID" value="KAJ3056616.1"/>
    <property type="molecule type" value="Genomic_DNA"/>
</dbReference>
<dbReference type="Pfam" id="PF08238">
    <property type="entry name" value="Sel1"/>
    <property type="match status" value="3"/>
</dbReference>